<feature type="domain" description="SOCS box" evidence="4">
    <location>
        <begin position="416"/>
        <end position="463"/>
    </location>
</feature>
<dbReference type="EMBL" id="REGN01002621">
    <property type="protein sequence ID" value="RNA26992.1"/>
    <property type="molecule type" value="Genomic_DNA"/>
</dbReference>
<feature type="repeat" description="ANK" evidence="3">
    <location>
        <begin position="44"/>
        <end position="76"/>
    </location>
</feature>
<comment type="caution">
    <text evidence="5">The sequence shown here is derived from an EMBL/GenBank/DDBJ whole genome shotgun (WGS) entry which is preliminary data.</text>
</comment>
<feature type="repeat" description="ANK" evidence="3">
    <location>
        <begin position="77"/>
        <end position="109"/>
    </location>
</feature>
<proteinExistence type="predicted"/>
<dbReference type="InterPro" id="IPR036770">
    <property type="entry name" value="Ankyrin_rpt-contain_sf"/>
</dbReference>
<dbReference type="Gene3D" id="1.25.40.20">
    <property type="entry name" value="Ankyrin repeat-containing domain"/>
    <property type="match status" value="1"/>
</dbReference>
<sequence length="463" mass="53795">MLEKHFKSQQYYTNEFYHACVNGDFELAVCLLKMGVNLNVKFEHGQNLLHIACMKNFYGLVQLLIKFGCNEFLKDNYGRTALHYAALNNSTAIVRYLVEKNTFSNNNNTDLLTKEFLNCQDTDGKTAIHLASENNSKEPIMIILSSGLADLHLEDLVHRSALTVAYTKKHWEIFELLVKSGSHISHFVLKDICVQGNMRALNILLRYFDSKSLASIIDFTQVESKRNSYLYLAIKYSHNLDFVVKLFQIGLKINSKDLKDFYGQLKHHVKAMDSAMFSYNLECFILMIKHKCFDKRLVALPNILTMFNACQESTDINFDQASNILNHCILLFLGLIFENFQILHNVCKKEDLDSLRLRMLYLFALAIYSSQLDVSKKFVQKWFERKFSLATWARPMAEQSSAKKHILDIYKESVDSPWSLQMLCRTRIKNEFSNIDYVLNDKKLIDALKIPSICVRYLKYEFI</sequence>
<evidence type="ECO:0000256" key="1">
    <source>
        <dbReference type="ARBA" id="ARBA00022737"/>
    </source>
</evidence>
<dbReference type="PANTHER" id="PTHR24198:SF165">
    <property type="entry name" value="ANKYRIN REPEAT-CONTAINING PROTEIN-RELATED"/>
    <property type="match status" value="1"/>
</dbReference>
<dbReference type="PANTHER" id="PTHR24198">
    <property type="entry name" value="ANKYRIN REPEAT AND PROTEIN KINASE DOMAIN-CONTAINING PROTEIN"/>
    <property type="match status" value="1"/>
</dbReference>
<evidence type="ECO:0000256" key="2">
    <source>
        <dbReference type="ARBA" id="ARBA00023043"/>
    </source>
</evidence>
<feature type="repeat" description="ANK" evidence="3">
    <location>
        <begin position="123"/>
        <end position="156"/>
    </location>
</feature>
<dbReference type="OrthoDB" id="10254927at2759"/>
<reference evidence="5 6" key="1">
    <citation type="journal article" date="2018" name="Sci. Rep.">
        <title>Genomic signatures of local adaptation to the degree of environmental predictability in rotifers.</title>
        <authorList>
            <person name="Franch-Gras L."/>
            <person name="Hahn C."/>
            <person name="Garcia-Roger E.M."/>
            <person name="Carmona M.J."/>
            <person name="Serra M."/>
            <person name="Gomez A."/>
        </authorList>
    </citation>
    <scope>NUCLEOTIDE SEQUENCE [LARGE SCALE GENOMIC DNA]</scope>
    <source>
        <strain evidence="5">HYR1</strain>
    </source>
</reference>
<evidence type="ECO:0000313" key="6">
    <source>
        <dbReference type="Proteomes" id="UP000276133"/>
    </source>
</evidence>
<dbReference type="PROSITE" id="PS50297">
    <property type="entry name" value="ANK_REP_REGION"/>
    <property type="match status" value="1"/>
</dbReference>
<dbReference type="Proteomes" id="UP000276133">
    <property type="component" value="Unassembled WGS sequence"/>
</dbReference>
<dbReference type="AlphaFoldDB" id="A0A3M7RU25"/>
<evidence type="ECO:0000313" key="5">
    <source>
        <dbReference type="EMBL" id="RNA26992.1"/>
    </source>
</evidence>
<dbReference type="SMART" id="SM00248">
    <property type="entry name" value="ANK"/>
    <property type="match status" value="6"/>
</dbReference>
<dbReference type="InterPro" id="IPR002110">
    <property type="entry name" value="Ankyrin_rpt"/>
</dbReference>
<accession>A0A3M7RU25</accession>
<keyword evidence="2 3" id="KW-0040">ANK repeat</keyword>
<evidence type="ECO:0000256" key="3">
    <source>
        <dbReference type="PROSITE-ProRule" id="PRU00023"/>
    </source>
</evidence>
<dbReference type="PROSITE" id="PS50225">
    <property type="entry name" value="SOCS"/>
    <property type="match status" value="1"/>
</dbReference>
<gene>
    <name evidence="5" type="ORF">BpHYR1_013063</name>
</gene>
<evidence type="ECO:0000259" key="4">
    <source>
        <dbReference type="PROSITE" id="PS50225"/>
    </source>
</evidence>
<dbReference type="Pfam" id="PF12796">
    <property type="entry name" value="Ank_2"/>
    <property type="match status" value="2"/>
</dbReference>
<protein>
    <submittedName>
        <fullName evidence="5">Ankyrin repeat</fullName>
    </submittedName>
</protein>
<dbReference type="SUPFAM" id="SSF140860">
    <property type="entry name" value="Pseudo ankyrin repeat-like"/>
    <property type="match status" value="1"/>
</dbReference>
<keyword evidence="6" id="KW-1185">Reference proteome</keyword>
<dbReference type="InterPro" id="IPR001496">
    <property type="entry name" value="SOCS_box"/>
</dbReference>
<organism evidence="5 6">
    <name type="scientific">Brachionus plicatilis</name>
    <name type="common">Marine rotifer</name>
    <name type="synonym">Brachionus muelleri</name>
    <dbReference type="NCBI Taxonomy" id="10195"/>
    <lineage>
        <taxon>Eukaryota</taxon>
        <taxon>Metazoa</taxon>
        <taxon>Spiralia</taxon>
        <taxon>Gnathifera</taxon>
        <taxon>Rotifera</taxon>
        <taxon>Eurotatoria</taxon>
        <taxon>Monogononta</taxon>
        <taxon>Pseudotrocha</taxon>
        <taxon>Ploima</taxon>
        <taxon>Brachionidae</taxon>
        <taxon>Brachionus</taxon>
    </lineage>
</organism>
<dbReference type="SUPFAM" id="SSF48403">
    <property type="entry name" value="Ankyrin repeat"/>
    <property type="match status" value="1"/>
</dbReference>
<name>A0A3M7RU25_BRAPC</name>
<dbReference type="STRING" id="10195.A0A3M7RU25"/>
<keyword evidence="1" id="KW-0677">Repeat</keyword>
<dbReference type="PROSITE" id="PS50088">
    <property type="entry name" value="ANK_REPEAT"/>
    <property type="match status" value="3"/>
</dbReference>